<dbReference type="Pfam" id="PF00389">
    <property type="entry name" value="2-Hacid_dh"/>
    <property type="match status" value="1"/>
</dbReference>
<dbReference type="PANTHER" id="PTHR10996:SF257">
    <property type="entry name" value="GLYOXYLATE REDUCTASE 1"/>
    <property type="match status" value="1"/>
</dbReference>
<evidence type="ECO:0000313" key="7">
    <source>
        <dbReference type="Ensembl" id="ENSOMEP00000028984.1"/>
    </source>
</evidence>
<feature type="domain" description="D-isomer specific 2-hydroxyacid dehydrogenase NAD-binding" evidence="6">
    <location>
        <begin position="115"/>
        <end position="296"/>
    </location>
</feature>
<proteinExistence type="inferred from homology"/>
<dbReference type="PaxDb" id="30732-ENSOMEP00000028984"/>
<dbReference type="PANTHER" id="PTHR10996">
    <property type="entry name" value="2-HYDROXYACID DEHYDROGENASE-RELATED"/>
    <property type="match status" value="1"/>
</dbReference>
<reference evidence="7" key="1">
    <citation type="submission" date="2025-08" db="UniProtKB">
        <authorList>
            <consortium name="Ensembl"/>
        </authorList>
    </citation>
    <scope>IDENTIFICATION</scope>
</reference>
<evidence type="ECO:0000256" key="4">
    <source>
        <dbReference type="RuleBase" id="RU003719"/>
    </source>
</evidence>
<reference evidence="7" key="2">
    <citation type="submission" date="2025-09" db="UniProtKB">
        <authorList>
            <consortium name="Ensembl"/>
        </authorList>
    </citation>
    <scope>IDENTIFICATION</scope>
</reference>
<dbReference type="STRING" id="30732.ENSOMEP00000028984"/>
<keyword evidence="8" id="KW-1185">Reference proteome</keyword>
<comment type="similarity">
    <text evidence="1 4">Belongs to the D-isomer specific 2-hydroxyacid dehydrogenase family.</text>
</comment>
<dbReference type="FunFam" id="3.40.50.720:FF:000026">
    <property type="entry name" value="Glyoxylate/hydroxypyruvate reductase B"/>
    <property type="match status" value="1"/>
</dbReference>
<sequence>MEEEKPWVLISEVGGDHGYLEELADIVKQHFRIICHKELLENPELHGPKIQALLNWKYCPVVEPTLLRLLPALKVVASGGVGVDHLDVPFINSLGVKVTNTPRVVSDSTADLAMGLLLASARRILEENIHAHFCLREMSGEHLTLVPSYGVTNATIGIIGMGEIGYKIAQRAKGFDMKIVYHNRRRRSAEDERAVGATFCQSLDELLGTSDFVMIAVKFTPETRGLIGHRELSIMKPTATLINISRGQVVDQDALVEALQSGSIQAAALDVTHPEPLPRDHPLLGLHNVLITPHIGINTFTTARQMVEKMVRNAVAAVEGSPVPDEVKLQ</sequence>
<protein>
    <recommendedName>
        <fullName evidence="3">Glyoxylate reductase/hydroxypyruvate reductase</fullName>
    </recommendedName>
</protein>
<evidence type="ECO:0000256" key="1">
    <source>
        <dbReference type="ARBA" id="ARBA00005854"/>
    </source>
</evidence>
<feature type="domain" description="D-isomer specific 2-hydroxyacid dehydrogenase catalytic" evidence="5">
    <location>
        <begin position="23"/>
        <end position="327"/>
    </location>
</feature>
<dbReference type="GO" id="GO:0051287">
    <property type="term" value="F:NAD binding"/>
    <property type="evidence" value="ECO:0007669"/>
    <property type="project" value="InterPro"/>
</dbReference>
<dbReference type="GO" id="GO:0005829">
    <property type="term" value="C:cytosol"/>
    <property type="evidence" value="ECO:0007669"/>
    <property type="project" value="TreeGrafter"/>
</dbReference>
<dbReference type="AlphaFoldDB" id="A0A3B3DHM8"/>
<evidence type="ECO:0000259" key="6">
    <source>
        <dbReference type="Pfam" id="PF02826"/>
    </source>
</evidence>
<dbReference type="GeneTree" id="ENSGT00940000162740"/>
<dbReference type="Gene3D" id="3.40.50.720">
    <property type="entry name" value="NAD(P)-binding Rossmann-like Domain"/>
    <property type="match status" value="2"/>
</dbReference>
<keyword evidence="2 4" id="KW-0560">Oxidoreductase</keyword>
<dbReference type="Ensembl" id="ENSOMET00000032163.1">
    <property type="protein sequence ID" value="ENSOMEP00000028984.1"/>
    <property type="gene ID" value="ENSOMEG00000000772.1"/>
</dbReference>
<dbReference type="SUPFAM" id="SSF51735">
    <property type="entry name" value="NAD(P)-binding Rossmann-fold domains"/>
    <property type="match status" value="1"/>
</dbReference>
<dbReference type="InterPro" id="IPR006140">
    <property type="entry name" value="D-isomer_DH_NAD-bd"/>
</dbReference>
<organism evidence="7 8">
    <name type="scientific">Oryzias melastigma</name>
    <name type="common">Marine medaka</name>
    <dbReference type="NCBI Taxonomy" id="30732"/>
    <lineage>
        <taxon>Eukaryota</taxon>
        <taxon>Metazoa</taxon>
        <taxon>Chordata</taxon>
        <taxon>Craniata</taxon>
        <taxon>Vertebrata</taxon>
        <taxon>Euteleostomi</taxon>
        <taxon>Actinopterygii</taxon>
        <taxon>Neopterygii</taxon>
        <taxon>Teleostei</taxon>
        <taxon>Neoteleostei</taxon>
        <taxon>Acanthomorphata</taxon>
        <taxon>Ovalentaria</taxon>
        <taxon>Atherinomorphae</taxon>
        <taxon>Beloniformes</taxon>
        <taxon>Adrianichthyidae</taxon>
        <taxon>Oryziinae</taxon>
        <taxon>Oryzias</taxon>
    </lineage>
</organism>
<dbReference type="GO" id="GO:0030267">
    <property type="term" value="F:glyoxylate reductase (NADPH) activity"/>
    <property type="evidence" value="ECO:0007669"/>
    <property type="project" value="TreeGrafter"/>
</dbReference>
<dbReference type="Pfam" id="PF02826">
    <property type="entry name" value="2-Hacid_dh_C"/>
    <property type="match status" value="1"/>
</dbReference>
<evidence type="ECO:0000256" key="3">
    <source>
        <dbReference type="ARBA" id="ARBA00073306"/>
    </source>
</evidence>
<dbReference type="GO" id="GO:0016618">
    <property type="term" value="F:hydroxypyruvate reductase [NAD(P)H] activity"/>
    <property type="evidence" value="ECO:0007669"/>
    <property type="project" value="TreeGrafter"/>
</dbReference>
<name>A0A3B3DHM8_ORYME</name>
<evidence type="ECO:0000256" key="2">
    <source>
        <dbReference type="ARBA" id="ARBA00023002"/>
    </source>
</evidence>
<dbReference type="OMA" id="VMDAAPS"/>
<evidence type="ECO:0000313" key="8">
    <source>
        <dbReference type="Proteomes" id="UP000261560"/>
    </source>
</evidence>
<dbReference type="SUPFAM" id="SSF52283">
    <property type="entry name" value="Formate/glycerate dehydrogenase catalytic domain-like"/>
    <property type="match status" value="1"/>
</dbReference>
<evidence type="ECO:0000259" key="5">
    <source>
        <dbReference type="Pfam" id="PF00389"/>
    </source>
</evidence>
<dbReference type="InterPro" id="IPR036291">
    <property type="entry name" value="NAD(P)-bd_dom_sf"/>
</dbReference>
<accession>A0A3B3DHM8</accession>
<dbReference type="InterPro" id="IPR006139">
    <property type="entry name" value="D-isomer_2_OHA_DH_cat_dom"/>
</dbReference>
<dbReference type="InterPro" id="IPR050223">
    <property type="entry name" value="D-isomer_2-hydroxyacid_DH"/>
</dbReference>
<dbReference type="Proteomes" id="UP000261560">
    <property type="component" value="Unplaced"/>
</dbReference>